<dbReference type="PANTHER" id="PTHR43685">
    <property type="entry name" value="GLYCOSYLTRANSFERASE"/>
    <property type="match status" value="1"/>
</dbReference>
<dbReference type="Gene3D" id="3.90.550.10">
    <property type="entry name" value="Spore Coat Polysaccharide Biosynthesis Protein SpsA, Chain A"/>
    <property type="match status" value="1"/>
</dbReference>
<dbReference type="EC" id="2.4.-.-" evidence="2"/>
<keyword evidence="2" id="KW-0328">Glycosyltransferase</keyword>
<dbReference type="Pfam" id="PF00535">
    <property type="entry name" value="Glycos_transf_2"/>
    <property type="match status" value="1"/>
</dbReference>
<dbReference type="GO" id="GO:0016757">
    <property type="term" value="F:glycosyltransferase activity"/>
    <property type="evidence" value="ECO:0007669"/>
    <property type="project" value="UniProtKB-KW"/>
</dbReference>
<keyword evidence="2" id="KW-0456">Lyase</keyword>
<keyword evidence="3" id="KW-1185">Reference proteome</keyword>
<organism evidence="2 3">
    <name type="scientific">Acinetobacter faecalis</name>
    <dbReference type="NCBI Taxonomy" id="2665161"/>
    <lineage>
        <taxon>Bacteria</taxon>
        <taxon>Pseudomonadati</taxon>
        <taxon>Pseudomonadota</taxon>
        <taxon>Gammaproteobacteria</taxon>
        <taxon>Moraxellales</taxon>
        <taxon>Moraxellaceae</taxon>
        <taxon>Acinetobacter</taxon>
    </lineage>
</organism>
<evidence type="ECO:0000313" key="2">
    <source>
        <dbReference type="EMBL" id="MDY6549683.1"/>
    </source>
</evidence>
<proteinExistence type="predicted"/>
<evidence type="ECO:0000313" key="3">
    <source>
        <dbReference type="Proteomes" id="UP001284094"/>
    </source>
</evidence>
<accession>A0ABU5GGX0</accession>
<sequence length="304" mass="35395">MLDLKVATIVVTYNRLGLLKQSIYNHINQTRRTDLLLIVDNSSTDGTSDFLKDITLDYAEIKIIKLKENTGGAGGFYAGLDFIKQKHPEIDWVWLMDDDALPAYNALEALLDGTLNMEFIYGSLPNMNEKCSWPNINLNKKKLNNINDFEGLEEVNWIPFLGFFISMNLVNKIGLPEKDFFLAADDVEYSFRAKQYGSKIFINSDSKIEHPCAETYRIFILYRFLTNLKLVPWKRYYDTRNRILVARKYYGVKLYFQTIPASFLRLLATLLYEDNRLLQIKAFLTGIYDGLLNKKGKRHDYWNL</sequence>
<comment type="caution">
    <text evidence="2">The sequence shown here is derived from an EMBL/GenBank/DDBJ whole genome shotgun (WGS) entry which is preliminary data.</text>
</comment>
<evidence type="ECO:0000259" key="1">
    <source>
        <dbReference type="Pfam" id="PF00535"/>
    </source>
</evidence>
<reference evidence="2 3" key="1">
    <citation type="journal article" date="2024" name="Syst. Appl. Microbiol.">
        <title>Evidence for the occurrence of Acinetobacter faecalis in cattle feces and its emended description.</title>
        <authorList>
            <person name="Kyselkova M."/>
            <person name="Xanthopoulou K."/>
            <person name="Shestivska V."/>
            <person name="Spanelova P."/>
            <person name="Maixnerova M."/>
            <person name="Higgins P.G."/>
            <person name="Nemec A."/>
        </authorList>
    </citation>
    <scope>NUCLEOTIDE SEQUENCE [LARGE SCALE GENOMIC DNA]</scope>
    <source>
        <strain evidence="2 3">ANC 7225</strain>
    </source>
</reference>
<protein>
    <submittedName>
        <fullName evidence="2">Glycosyltransferase</fullName>
        <ecNumber evidence="2">2.4.-.-</ecNumber>
    </submittedName>
</protein>
<dbReference type="InterPro" id="IPR001173">
    <property type="entry name" value="Glyco_trans_2-like"/>
</dbReference>
<gene>
    <name evidence="2" type="ORF">SKM48_02695</name>
</gene>
<dbReference type="RefSeq" id="WP_321104106.1">
    <property type="nucleotide sequence ID" value="NZ_JAXHPO010000007.1"/>
</dbReference>
<feature type="domain" description="Glycosyltransferase 2-like" evidence="1">
    <location>
        <begin position="9"/>
        <end position="112"/>
    </location>
</feature>
<dbReference type="Proteomes" id="UP001284094">
    <property type="component" value="Unassembled WGS sequence"/>
</dbReference>
<dbReference type="EMBL" id="JAXHPO010000007">
    <property type="protein sequence ID" value="MDY6549683.1"/>
    <property type="molecule type" value="Genomic_DNA"/>
</dbReference>
<keyword evidence="2" id="KW-0808">Transferase</keyword>
<name>A0ABU5GGX0_9GAMM</name>
<dbReference type="InterPro" id="IPR050834">
    <property type="entry name" value="Glycosyltransf_2"/>
</dbReference>
<dbReference type="GO" id="GO:0016829">
    <property type="term" value="F:lyase activity"/>
    <property type="evidence" value="ECO:0007669"/>
    <property type="project" value="UniProtKB-KW"/>
</dbReference>
<dbReference type="PANTHER" id="PTHR43685:SF2">
    <property type="entry name" value="GLYCOSYLTRANSFERASE 2-LIKE DOMAIN-CONTAINING PROTEIN"/>
    <property type="match status" value="1"/>
</dbReference>
<dbReference type="SUPFAM" id="SSF53448">
    <property type="entry name" value="Nucleotide-diphospho-sugar transferases"/>
    <property type="match status" value="1"/>
</dbReference>
<dbReference type="InterPro" id="IPR029044">
    <property type="entry name" value="Nucleotide-diphossugar_trans"/>
</dbReference>